<organism evidence="1 2">
    <name type="scientific">Candidatus Amesbacteria bacterium GW2011_GWB1_48_13</name>
    <dbReference type="NCBI Taxonomy" id="1618362"/>
    <lineage>
        <taxon>Bacteria</taxon>
        <taxon>Candidatus Amesiibacteriota</taxon>
    </lineage>
</organism>
<name>A0A0G1UVY3_9BACT</name>
<protein>
    <submittedName>
        <fullName evidence="1">Uncharacterized protein</fullName>
    </submittedName>
</protein>
<dbReference type="AlphaFoldDB" id="A0A0G1UVY3"/>
<evidence type="ECO:0000313" key="1">
    <source>
        <dbReference type="EMBL" id="KKU98307.1"/>
    </source>
</evidence>
<dbReference type="Proteomes" id="UP000034694">
    <property type="component" value="Unassembled WGS sequence"/>
</dbReference>
<proteinExistence type="predicted"/>
<dbReference type="EMBL" id="LCPK01000004">
    <property type="protein sequence ID" value="KKU98307.1"/>
    <property type="molecule type" value="Genomic_DNA"/>
</dbReference>
<sequence>MATYLSDNYKDPIPEAPGVGILICREFLFTVSTALALNDIIKLMPVNIGMPLVLDDWFADFPELDTGVDAIALQLGDTDTAAKFMAANTVGQAGGKRFMSSHGAALAVPVEYARTSDKDFRLTVSTGPGTGATGVAIRGWFKYHFSGIASPV</sequence>
<reference evidence="1 2" key="1">
    <citation type="journal article" date="2015" name="Nature">
        <title>rRNA introns, odd ribosomes, and small enigmatic genomes across a large radiation of phyla.</title>
        <authorList>
            <person name="Brown C.T."/>
            <person name="Hug L.A."/>
            <person name="Thomas B.C."/>
            <person name="Sharon I."/>
            <person name="Castelle C.J."/>
            <person name="Singh A."/>
            <person name="Wilkins M.J."/>
            <person name="Williams K.H."/>
            <person name="Banfield J.F."/>
        </authorList>
    </citation>
    <scope>NUCLEOTIDE SEQUENCE [LARGE SCALE GENOMIC DNA]</scope>
</reference>
<comment type="caution">
    <text evidence="1">The sequence shown here is derived from an EMBL/GenBank/DDBJ whole genome shotgun (WGS) entry which is preliminary data.</text>
</comment>
<evidence type="ECO:0000313" key="2">
    <source>
        <dbReference type="Proteomes" id="UP000034694"/>
    </source>
</evidence>
<gene>
    <name evidence="1" type="ORF">UY28_C0004G0045</name>
</gene>
<accession>A0A0G1UVY3</accession>